<evidence type="ECO:0000256" key="1">
    <source>
        <dbReference type="ARBA" id="ARBA00004123"/>
    </source>
</evidence>
<keyword evidence="3 6" id="KW-0863">Zinc-finger</keyword>
<dbReference type="STRING" id="1684307.A0A316U0F6"/>
<name>A0A316U0F6_9BASI</name>
<keyword evidence="5" id="KW-0539">Nucleus</keyword>
<evidence type="ECO:0000256" key="6">
    <source>
        <dbReference type="PROSITE-ProRule" id="PRU00094"/>
    </source>
</evidence>
<dbReference type="PANTHER" id="PTHR10071:SF281">
    <property type="entry name" value="BOX A-BINDING FACTOR-RELATED"/>
    <property type="match status" value="1"/>
</dbReference>
<dbReference type="GeneID" id="37011759"/>
<feature type="non-terminal residue" evidence="8">
    <location>
        <position position="1"/>
    </location>
</feature>
<reference evidence="8 9" key="1">
    <citation type="journal article" date="2018" name="Mol. Biol. Evol.">
        <title>Broad Genomic Sampling Reveals a Smut Pathogenic Ancestry of the Fungal Clade Ustilaginomycotina.</title>
        <authorList>
            <person name="Kijpornyongpan T."/>
            <person name="Mondo S.J."/>
            <person name="Barry K."/>
            <person name="Sandor L."/>
            <person name="Lee J."/>
            <person name="Lipzen A."/>
            <person name="Pangilinan J."/>
            <person name="LaButti K."/>
            <person name="Hainaut M."/>
            <person name="Henrissat B."/>
            <person name="Grigoriev I.V."/>
            <person name="Spatafora J.W."/>
            <person name="Aime M.C."/>
        </authorList>
    </citation>
    <scope>NUCLEOTIDE SEQUENCE [LARGE SCALE GENOMIC DNA]</scope>
    <source>
        <strain evidence="8 9">MCA 4718</strain>
    </source>
</reference>
<evidence type="ECO:0000313" key="8">
    <source>
        <dbReference type="EMBL" id="PWN18374.1"/>
    </source>
</evidence>
<dbReference type="Proteomes" id="UP000245942">
    <property type="component" value="Unassembled WGS sequence"/>
</dbReference>
<dbReference type="Pfam" id="PF00320">
    <property type="entry name" value="GATA"/>
    <property type="match status" value="1"/>
</dbReference>
<dbReference type="SUPFAM" id="SSF57716">
    <property type="entry name" value="Glucocorticoid receptor-like (DNA-binding domain)"/>
    <property type="match status" value="1"/>
</dbReference>
<keyword evidence="2" id="KW-0479">Metal-binding</keyword>
<dbReference type="GO" id="GO:0000978">
    <property type="term" value="F:RNA polymerase II cis-regulatory region sequence-specific DNA binding"/>
    <property type="evidence" value="ECO:0007669"/>
    <property type="project" value="TreeGrafter"/>
</dbReference>
<sequence>CSNRATEKTPLWRRDRCGNVVCNACALFAKATGRSRPLSLKTDAIKSRLR</sequence>
<dbReference type="SMART" id="SM00401">
    <property type="entry name" value="ZnF_GATA"/>
    <property type="match status" value="1"/>
</dbReference>
<dbReference type="InterPro" id="IPR013088">
    <property type="entry name" value="Znf_NHR/GATA"/>
</dbReference>
<dbReference type="GO" id="GO:0008270">
    <property type="term" value="F:zinc ion binding"/>
    <property type="evidence" value="ECO:0007669"/>
    <property type="project" value="UniProtKB-KW"/>
</dbReference>
<evidence type="ECO:0000256" key="4">
    <source>
        <dbReference type="ARBA" id="ARBA00022833"/>
    </source>
</evidence>
<dbReference type="PROSITE" id="PS50114">
    <property type="entry name" value="GATA_ZN_FINGER_2"/>
    <property type="match status" value="1"/>
</dbReference>
<keyword evidence="9" id="KW-1185">Reference proteome</keyword>
<dbReference type="InterPro" id="IPR039355">
    <property type="entry name" value="Transcription_factor_GATA"/>
</dbReference>
<comment type="subcellular location">
    <subcellularLocation>
        <location evidence="1">Nucleus</location>
    </subcellularLocation>
</comment>
<dbReference type="CDD" id="cd00202">
    <property type="entry name" value="ZnF_GATA"/>
    <property type="match status" value="1"/>
</dbReference>
<dbReference type="AlphaFoldDB" id="A0A316U0F6"/>
<feature type="domain" description="GATA-type" evidence="7">
    <location>
        <begin position="1"/>
        <end position="48"/>
    </location>
</feature>
<dbReference type="PANTHER" id="PTHR10071">
    <property type="entry name" value="TRANSCRIPTION FACTOR GATA FAMILY MEMBER"/>
    <property type="match status" value="1"/>
</dbReference>
<proteinExistence type="predicted"/>
<dbReference type="GO" id="GO:0045944">
    <property type="term" value="P:positive regulation of transcription by RNA polymerase II"/>
    <property type="evidence" value="ECO:0007669"/>
    <property type="project" value="TreeGrafter"/>
</dbReference>
<evidence type="ECO:0000313" key="9">
    <source>
        <dbReference type="Proteomes" id="UP000245942"/>
    </source>
</evidence>
<evidence type="ECO:0000256" key="5">
    <source>
        <dbReference type="ARBA" id="ARBA00023242"/>
    </source>
</evidence>
<protein>
    <recommendedName>
        <fullName evidence="7">GATA-type domain-containing protein</fullName>
    </recommendedName>
</protein>
<gene>
    <name evidence="8" type="ORF">BCV69DRAFT_241983</name>
</gene>
<dbReference type="EMBL" id="KZ819336">
    <property type="protein sequence ID" value="PWN18374.1"/>
    <property type="molecule type" value="Genomic_DNA"/>
</dbReference>
<evidence type="ECO:0000256" key="2">
    <source>
        <dbReference type="ARBA" id="ARBA00022723"/>
    </source>
</evidence>
<dbReference type="GO" id="GO:0000981">
    <property type="term" value="F:DNA-binding transcription factor activity, RNA polymerase II-specific"/>
    <property type="evidence" value="ECO:0007669"/>
    <property type="project" value="TreeGrafter"/>
</dbReference>
<dbReference type="GO" id="GO:0000122">
    <property type="term" value="P:negative regulation of transcription by RNA polymerase II"/>
    <property type="evidence" value="ECO:0007669"/>
    <property type="project" value="TreeGrafter"/>
</dbReference>
<dbReference type="RefSeq" id="XP_025345534.1">
    <property type="nucleotide sequence ID" value="XM_025490025.1"/>
</dbReference>
<dbReference type="InterPro" id="IPR000679">
    <property type="entry name" value="Znf_GATA"/>
</dbReference>
<evidence type="ECO:0000259" key="7">
    <source>
        <dbReference type="PROSITE" id="PS50114"/>
    </source>
</evidence>
<evidence type="ECO:0000256" key="3">
    <source>
        <dbReference type="ARBA" id="ARBA00022771"/>
    </source>
</evidence>
<keyword evidence="4" id="KW-0862">Zinc</keyword>
<dbReference type="Gene3D" id="3.30.50.10">
    <property type="entry name" value="Erythroid Transcription Factor GATA-1, subunit A"/>
    <property type="match status" value="1"/>
</dbReference>
<dbReference type="GO" id="GO:0005634">
    <property type="term" value="C:nucleus"/>
    <property type="evidence" value="ECO:0007669"/>
    <property type="project" value="UniProtKB-SubCell"/>
</dbReference>
<organism evidence="8 9">
    <name type="scientific">Pseudomicrostroma glucosiphilum</name>
    <dbReference type="NCBI Taxonomy" id="1684307"/>
    <lineage>
        <taxon>Eukaryota</taxon>
        <taxon>Fungi</taxon>
        <taxon>Dikarya</taxon>
        <taxon>Basidiomycota</taxon>
        <taxon>Ustilaginomycotina</taxon>
        <taxon>Exobasidiomycetes</taxon>
        <taxon>Microstromatales</taxon>
        <taxon>Microstromatales incertae sedis</taxon>
        <taxon>Pseudomicrostroma</taxon>
    </lineage>
</organism>
<dbReference type="OrthoDB" id="515401at2759"/>
<feature type="non-terminal residue" evidence="8">
    <location>
        <position position="50"/>
    </location>
</feature>
<accession>A0A316U0F6</accession>